<sequence length="172" mass="19256">MTSTTSTTTTSANMDDLLSKMKIEVDQLQHAIPCLSVGKETEKLILESSSSASSSFPPPPPPSECSLNIVSSPPVLSSSPTLTTTMKRNLIAYMWSSSRGKKGSIIALLWIVLGLTFFFYPPSFLYTLKNKSKPVSNPPQTTRIDKEFNYFRWFVYTSFMTSLFWGFHFLLS</sequence>
<feature type="transmembrane region" description="Helical" evidence="1">
    <location>
        <begin position="153"/>
        <end position="171"/>
    </location>
</feature>
<keyword evidence="1" id="KW-1133">Transmembrane helix</keyword>
<proteinExistence type="predicted"/>
<accession>A0A6C0D1L7</accession>
<dbReference type="AlphaFoldDB" id="A0A6C0D1L7"/>
<organism evidence="2">
    <name type="scientific">viral metagenome</name>
    <dbReference type="NCBI Taxonomy" id="1070528"/>
    <lineage>
        <taxon>unclassified sequences</taxon>
        <taxon>metagenomes</taxon>
        <taxon>organismal metagenomes</taxon>
    </lineage>
</organism>
<keyword evidence="1" id="KW-0472">Membrane</keyword>
<keyword evidence="1" id="KW-0812">Transmembrane</keyword>
<feature type="transmembrane region" description="Helical" evidence="1">
    <location>
        <begin position="103"/>
        <end position="120"/>
    </location>
</feature>
<name>A0A6C0D1L7_9ZZZZ</name>
<evidence type="ECO:0000256" key="1">
    <source>
        <dbReference type="SAM" id="Phobius"/>
    </source>
</evidence>
<dbReference type="EMBL" id="MN739518">
    <property type="protein sequence ID" value="QHT09994.1"/>
    <property type="molecule type" value="Genomic_DNA"/>
</dbReference>
<protein>
    <submittedName>
        <fullName evidence="2">Uncharacterized protein</fullName>
    </submittedName>
</protein>
<reference evidence="2" key="1">
    <citation type="journal article" date="2020" name="Nature">
        <title>Giant virus diversity and host interactions through global metagenomics.</title>
        <authorList>
            <person name="Schulz F."/>
            <person name="Roux S."/>
            <person name="Paez-Espino D."/>
            <person name="Jungbluth S."/>
            <person name="Walsh D.A."/>
            <person name="Denef V.J."/>
            <person name="McMahon K.D."/>
            <person name="Konstantinidis K.T."/>
            <person name="Eloe-Fadrosh E.A."/>
            <person name="Kyrpides N.C."/>
            <person name="Woyke T."/>
        </authorList>
    </citation>
    <scope>NUCLEOTIDE SEQUENCE</scope>
    <source>
        <strain evidence="2">GVMAG-M-3300023174-104</strain>
    </source>
</reference>
<evidence type="ECO:0000313" key="2">
    <source>
        <dbReference type="EMBL" id="QHT09994.1"/>
    </source>
</evidence>